<gene>
    <name evidence="9" type="ORF">ACHAWO_009689</name>
</gene>
<dbReference type="PANTHER" id="PTHR23505:SF52">
    <property type="entry name" value="MAJOR FACILITATOR SUPERFAMILY PROTEIN"/>
    <property type="match status" value="1"/>
</dbReference>
<dbReference type="InterPro" id="IPR020846">
    <property type="entry name" value="MFS_dom"/>
</dbReference>
<evidence type="ECO:0000256" key="4">
    <source>
        <dbReference type="ARBA" id="ARBA00022989"/>
    </source>
</evidence>
<feature type="transmembrane region" description="Helical" evidence="7">
    <location>
        <begin position="225"/>
        <end position="250"/>
    </location>
</feature>
<organism evidence="9 10">
    <name type="scientific">Cyclotella atomus</name>
    <dbReference type="NCBI Taxonomy" id="382360"/>
    <lineage>
        <taxon>Eukaryota</taxon>
        <taxon>Sar</taxon>
        <taxon>Stramenopiles</taxon>
        <taxon>Ochrophyta</taxon>
        <taxon>Bacillariophyta</taxon>
        <taxon>Coscinodiscophyceae</taxon>
        <taxon>Thalassiosirophycidae</taxon>
        <taxon>Stephanodiscales</taxon>
        <taxon>Stephanodiscaceae</taxon>
        <taxon>Cyclotella</taxon>
    </lineage>
</organism>
<feature type="transmembrane region" description="Helical" evidence="7">
    <location>
        <begin position="371"/>
        <end position="391"/>
    </location>
</feature>
<evidence type="ECO:0000256" key="1">
    <source>
        <dbReference type="ARBA" id="ARBA00004141"/>
    </source>
</evidence>
<feature type="transmembrane region" description="Helical" evidence="7">
    <location>
        <begin position="12"/>
        <end position="35"/>
    </location>
</feature>
<feature type="transmembrane region" description="Helical" evidence="7">
    <location>
        <begin position="302"/>
        <end position="325"/>
    </location>
</feature>
<keyword evidence="3 7" id="KW-0812">Transmembrane</keyword>
<dbReference type="Pfam" id="PF07690">
    <property type="entry name" value="MFS_1"/>
    <property type="match status" value="1"/>
</dbReference>
<feature type="transmembrane region" description="Helical" evidence="7">
    <location>
        <begin position="42"/>
        <end position="61"/>
    </location>
</feature>
<evidence type="ECO:0000256" key="7">
    <source>
        <dbReference type="SAM" id="Phobius"/>
    </source>
</evidence>
<evidence type="ECO:0000256" key="5">
    <source>
        <dbReference type="ARBA" id="ARBA00023136"/>
    </source>
</evidence>
<comment type="subcellular location">
    <subcellularLocation>
        <location evidence="1">Membrane</location>
        <topology evidence="1">Multi-pass membrane protein</topology>
    </subcellularLocation>
</comment>
<keyword evidence="10" id="KW-1185">Reference proteome</keyword>
<evidence type="ECO:0000256" key="3">
    <source>
        <dbReference type="ARBA" id="ARBA00022692"/>
    </source>
</evidence>
<dbReference type="SUPFAM" id="SSF103473">
    <property type="entry name" value="MFS general substrate transporter"/>
    <property type="match status" value="1"/>
</dbReference>
<feature type="transmembrane region" description="Helical" evidence="7">
    <location>
        <begin position="271"/>
        <end position="290"/>
    </location>
</feature>
<comment type="similarity">
    <text evidence="6">Belongs to the major facilitator superfamily. Spinster (TC 2.A.1.49) family.</text>
</comment>
<feature type="transmembrane region" description="Helical" evidence="7">
    <location>
        <begin position="186"/>
        <end position="205"/>
    </location>
</feature>
<evidence type="ECO:0000313" key="9">
    <source>
        <dbReference type="EMBL" id="KAL3777382.1"/>
    </source>
</evidence>
<dbReference type="GO" id="GO:0016020">
    <property type="term" value="C:membrane"/>
    <property type="evidence" value="ECO:0007669"/>
    <property type="project" value="UniProtKB-SubCell"/>
</dbReference>
<evidence type="ECO:0000259" key="8">
    <source>
        <dbReference type="PROSITE" id="PS50850"/>
    </source>
</evidence>
<dbReference type="PANTHER" id="PTHR23505">
    <property type="entry name" value="SPINSTER"/>
    <property type="match status" value="1"/>
</dbReference>
<dbReference type="Proteomes" id="UP001530400">
    <property type="component" value="Unassembled WGS sequence"/>
</dbReference>
<feature type="transmembrane region" description="Helical" evidence="7">
    <location>
        <begin position="100"/>
        <end position="122"/>
    </location>
</feature>
<dbReference type="AlphaFoldDB" id="A0ABD3NQK5"/>
<dbReference type="InterPro" id="IPR036259">
    <property type="entry name" value="MFS_trans_sf"/>
</dbReference>
<keyword evidence="5 7" id="KW-0472">Membrane</keyword>
<keyword evidence="4 7" id="KW-1133">Transmembrane helix</keyword>
<sequence>MNADIGFTEAQYGILASTAFTILFAISSLFAGNLADKYDRKILTLMSCTVWTLATFSQSIAHSYEEVLIARFLMGGACAFAAPCAYSLIADRVSEERAALANSIYSSGVYLGGALASLSLLIDDMIGWRDTMALNGWYGLLSVVISSFTLPFEQARSNTKNCHNVKDSSSLTRDVIEILSNPRVQYLLLASSFRFSAGLIIAIWAPSYYKQAFPNNSSEYAVLNALIKGGIGMASGISGGYLAGFLKQVYRKDSSEGRTSIVNKYFDEDTVLLLVPILSSLLAIPTWYLTTHTPQGKTAFELSMFWLAVEYLVAECWFGPTIAVLQSSVEPSIRGTSQGLFVLVGALGNVSPSLLGWVYGNKTQFPLADLLGVSVCGGYLMSSLFFVASVGRKGK</sequence>
<feature type="domain" description="Major facilitator superfamily (MFS) profile" evidence="8">
    <location>
        <begin position="1"/>
        <end position="395"/>
    </location>
</feature>
<name>A0ABD3NQK5_9STRA</name>
<dbReference type="PROSITE" id="PS50850">
    <property type="entry name" value="MFS"/>
    <property type="match status" value="1"/>
</dbReference>
<feature type="transmembrane region" description="Helical" evidence="7">
    <location>
        <begin position="337"/>
        <end position="359"/>
    </location>
</feature>
<evidence type="ECO:0000256" key="6">
    <source>
        <dbReference type="ARBA" id="ARBA00024338"/>
    </source>
</evidence>
<accession>A0ABD3NQK5</accession>
<evidence type="ECO:0000256" key="2">
    <source>
        <dbReference type="ARBA" id="ARBA00022448"/>
    </source>
</evidence>
<evidence type="ECO:0000313" key="10">
    <source>
        <dbReference type="Proteomes" id="UP001530400"/>
    </source>
</evidence>
<feature type="transmembrane region" description="Helical" evidence="7">
    <location>
        <begin position="67"/>
        <end position="88"/>
    </location>
</feature>
<proteinExistence type="inferred from homology"/>
<dbReference type="InterPro" id="IPR011701">
    <property type="entry name" value="MFS"/>
</dbReference>
<comment type="caution">
    <text evidence="9">The sequence shown here is derived from an EMBL/GenBank/DDBJ whole genome shotgun (WGS) entry which is preliminary data.</text>
</comment>
<reference evidence="9 10" key="1">
    <citation type="submission" date="2024-10" db="EMBL/GenBank/DDBJ databases">
        <title>Updated reference genomes for cyclostephanoid diatoms.</title>
        <authorList>
            <person name="Roberts W.R."/>
            <person name="Alverson A.J."/>
        </authorList>
    </citation>
    <scope>NUCLEOTIDE SEQUENCE [LARGE SCALE GENOMIC DNA]</scope>
    <source>
        <strain evidence="9 10">AJA010-31</strain>
    </source>
</reference>
<dbReference type="InterPro" id="IPR044770">
    <property type="entry name" value="MFS_spinster-like"/>
</dbReference>
<dbReference type="Gene3D" id="1.20.1250.20">
    <property type="entry name" value="MFS general substrate transporter like domains"/>
    <property type="match status" value="1"/>
</dbReference>
<keyword evidence="2" id="KW-0813">Transport</keyword>
<dbReference type="EMBL" id="JALLPJ020001048">
    <property type="protein sequence ID" value="KAL3777382.1"/>
    <property type="molecule type" value="Genomic_DNA"/>
</dbReference>
<feature type="transmembrane region" description="Helical" evidence="7">
    <location>
        <begin position="134"/>
        <end position="152"/>
    </location>
</feature>
<protein>
    <recommendedName>
        <fullName evidence="8">Major facilitator superfamily (MFS) profile domain-containing protein</fullName>
    </recommendedName>
</protein>